<evidence type="ECO:0000313" key="2">
    <source>
        <dbReference type="EMBL" id="PNH07872.1"/>
    </source>
</evidence>
<dbReference type="Proteomes" id="UP000236333">
    <property type="component" value="Unassembled WGS sequence"/>
</dbReference>
<evidence type="ECO:0000313" key="3">
    <source>
        <dbReference type="Proteomes" id="UP000236333"/>
    </source>
</evidence>
<comment type="caution">
    <text evidence="2">The sequence shown here is derived from an EMBL/GenBank/DDBJ whole genome shotgun (WGS) entry which is preliminary data.</text>
</comment>
<evidence type="ECO:0000256" key="1">
    <source>
        <dbReference type="SAM" id="MobiDB-lite"/>
    </source>
</evidence>
<reference evidence="2 3" key="1">
    <citation type="journal article" date="2017" name="Mol. Biol. Evol.">
        <title>The 4-celled Tetrabaena socialis nuclear genome reveals the essential components for genetic control of cell number at the origin of multicellularity in the volvocine lineage.</title>
        <authorList>
            <person name="Featherston J."/>
            <person name="Arakaki Y."/>
            <person name="Hanschen E.R."/>
            <person name="Ferris P.J."/>
            <person name="Michod R.E."/>
            <person name="Olson B.J.S.C."/>
            <person name="Nozaki H."/>
            <person name="Durand P.M."/>
        </authorList>
    </citation>
    <scope>NUCLEOTIDE SEQUENCE [LARGE SCALE GENOMIC DNA]</scope>
    <source>
        <strain evidence="2 3">NIES-571</strain>
    </source>
</reference>
<feature type="region of interest" description="Disordered" evidence="1">
    <location>
        <begin position="1"/>
        <end position="59"/>
    </location>
</feature>
<protein>
    <submittedName>
        <fullName evidence="2">Uncharacterized protein</fullName>
    </submittedName>
</protein>
<feature type="compositionally biased region" description="Gly residues" evidence="1">
    <location>
        <begin position="43"/>
        <end position="59"/>
    </location>
</feature>
<dbReference type="EMBL" id="PGGS01000157">
    <property type="protein sequence ID" value="PNH07872.1"/>
    <property type="molecule type" value="Genomic_DNA"/>
</dbReference>
<dbReference type="OrthoDB" id="431980at2759"/>
<proteinExistence type="predicted"/>
<name>A0A2J8A5R4_9CHLO</name>
<accession>A0A2J8A5R4</accession>
<keyword evidence="3" id="KW-1185">Reference proteome</keyword>
<sequence>MPFSNPPRPARSDAPRPRCPRSQQPPALEHALVDPKAAKRSGSSGGSGSGSGSEPGPVPGGGELLRLAAVALTGTQARLLVGCSRGQGACRARLLMGCVLAVNVARSTTTIIDSFITKFNPRLPNDWLESGQAAIGTALFGCAVLLRWKDVMVAYFVRQHIEGLDKGQELVLNFVNPASNIVFNRSRTPHWSIGSASPLLANSRELRWRMKLPHSALGSDKLEELEARMNAALAAVLPADKQLHQSTASINRIHHRVNQPHQPTASTRVNVPPADQVRFSPASLEVVRFTEGGAEMTAKVNLAWRIRGGNRTTELQEKQEAREALMQSALLAMHKVVRGCDGALLAS</sequence>
<gene>
    <name evidence="2" type="ORF">TSOC_005651</name>
</gene>
<dbReference type="AlphaFoldDB" id="A0A2J8A5R4"/>
<organism evidence="2 3">
    <name type="scientific">Tetrabaena socialis</name>
    <dbReference type="NCBI Taxonomy" id="47790"/>
    <lineage>
        <taxon>Eukaryota</taxon>
        <taxon>Viridiplantae</taxon>
        <taxon>Chlorophyta</taxon>
        <taxon>core chlorophytes</taxon>
        <taxon>Chlorophyceae</taxon>
        <taxon>CS clade</taxon>
        <taxon>Chlamydomonadales</taxon>
        <taxon>Tetrabaenaceae</taxon>
        <taxon>Tetrabaena</taxon>
    </lineage>
</organism>